<gene>
    <name evidence="1" type="ORF">J4Q44_G00102420</name>
</gene>
<name>A0AAN8M712_9TELE</name>
<comment type="caution">
    <text evidence="1">The sequence shown here is derived from an EMBL/GenBank/DDBJ whole genome shotgun (WGS) entry which is preliminary data.</text>
</comment>
<proteinExistence type="predicted"/>
<keyword evidence="2" id="KW-1185">Reference proteome</keyword>
<dbReference type="AlphaFoldDB" id="A0AAN8M712"/>
<evidence type="ECO:0000313" key="1">
    <source>
        <dbReference type="EMBL" id="KAK6319031.1"/>
    </source>
</evidence>
<organism evidence="1 2">
    <name type="scientific">Coregonus suidteri</name>
    <dbReference type="NCBI Taxonomy" id="861788"/>
    <lineage>
        <taxon>Eukaryota</taxon>
        <taxon>Metazoa</taxon>
        <taxon>Chordata</taxon>
        <taxon>Craniata</taxon>
        <taxon>Vertebrata</taxon>
        <taxon>Euteleostomi</taxon>
        <taxon>Actinopterygii</taxon>
        <taxon>Neopterygii</taxon>
        <taxon>Teleostei</taxon>
        <taxon>Protacanthopterygii</taxon>
        <taxon>Salmoniformes</taxon>
        <taxon>Salmonidae</taxon>
        <taxon>Coregoninae</taxon>
        <taxon>Coregonus</taxon>
    </lineage>
</organism>
<feature type="non-terminal residue" evidence="1">
    <location>
        <position position="96"/>
    </location>
</feature>
<evidence type="ECO:0000313" key="2">
    <source>
        <dbReference type="Proteomes" id="UP001356427"/>
    </source>
</evidence>
<sequence>MQGLQEASVLSPGWRPTGVVGMAEGGVMDGRGSRQHVSGVAEGGKVAHVGHVSSQAGATPKGRRPVMHAFGQLIVAISGPFAPLGLAGHLAVACLD</sequence>
<dbReference type="Proteomes" id="UP001356427">
    <property type="component" value="Unassembled WGS sequence"/>
</dbReference>
<reference evidence="1 2" key="1">
    <citation type="submission" date="2021-04" db="EMBL/GenBank/DDBJ databases">
        <authorList>
            <person name="De Guttry C."/>
            <person name="Zahm M."/>
            <person name="Klopp C."/>
            <person name="Cabau C."/>
            <person name="Louis A."/>
            <person name="Berthelot C."/>
            <person name="Parey E."/>
            <person name="Roest Crollius H."/>
            <person name="Montfort J."/>
            <person name="Robinson-Rechavi M."/>
            <person name="Bucao C."/>
            <person name="Bouchez O."/>
            <person name="Gislard M."/>
            <person name="Lluch J."/>
            <person name="Milhes M."/>
            <person name="Lampietro C."/>
            <person name="Lopez Roques C."/>
            <person name="Donnadieu C."/>
            <person name="Braasch I."/>
            <person name="Desvignes T."/>
            <person name="Postlethwait J."/>
            <person name="Bobe J."/>
            <person name="Wedekind C."/>
            <person name="Guiguen Y."/>
        </authorList>
    </citation>
    <scope>NUCLEOTIDE SEQUENCE [LARGE SCALE GENOMIC DNA]</scope>
    <source>
        <strain evidence="1">Cs_M1</strain>
        <tissue evidence="1">Blood</tissue>
    </source>
</reference>
<protein>
    <submittedName>
        <fullName evidence="1">Uncharacterized protein</fullName>
    </submittedName>
</protein>
<accession>A0AAN8M712</accession>
<dbReference type="EMBL" id="JAGTTL010000008">
    <property type="protein sequence ID" value="KAK6319031.1"/>
    <property type="molecule type" value="Genomic_DNA"/>
</dbReference>